<feature type="domain" description="Alpha/beta hydrolase fold-3" evidence="2">
    <location>
        <begin position="143"/>
        <end position="364"/>
    </location>
</feature>
<keyword evidence="1" id="KW-0378">Hydrolase</keyword>
<dbReference type="InterPro" id="IPR050300">
    <property type="entry name" value="GDXG_lipolytic_enzyme"/>
</dbReference>
<evidence type="ECO:0000313" key="4">
    <source>
        <dbReference type="Proteomes" id="UP000192813"/>
    </source>
</evidence>
<dbReference type="PANTHER" id="PTHR48081">
    <property type="entry name" value="AB HYDROLASE SUPERFAMILY PROTEIN C4A8.06C"/>
    <property type="match status" value="1"/>
</dbReference>
<dbReference type="AlphaFoldDB" id="A0A2J9PLP7"/>
<proteinExistence type="predicted"/>
<dbReference type="Proteomes" id="UP000192813">
    <property type="component" value="Unassembled WGS sequence"/>
</dbReference>
<protein>
    <recommendedName>
        <fullName evidence="2">Alpha/beta hydrolase fold-3 domain-containing protein</fullName>
    </recommendedName>
</protein>
<dbReference type="InterPro" id="IPR013094">
    <property type="entry name" value="AB_hydrolase_3"/>
</dbReference>
<dbReference type="Pfam" id="PF07859">
    <property type="entry name" value="Abhydrolase_3"/>
    <property type="match status" value="1"/>
</dbReference>
<dbReference type="GO" id="GO:0016787">
    <property type="term" value="F:hydrolase activity"/>
    <property type="evidence" value="ECO:0007669"/>
    <property type="project" value="UniProtKB-KW"/>
</dbReference>
<gene>
    <name evidence="3" type="ORF">A6J77_003055</name>
</gene>
<reference evidence="4" key="1">
    <citation type="submission" date="2017-12" db="EMBL/GenBank/DDBJ databases">
        <title>FDA dAtabase for Regulatory Grade micrObial Sequences (FDA-ARGOS): Supporting development and validation of Infectious Disease Dx tests.</title>
        <authorList>
            <person name="Hoffmann M."/>
            <person name="Allard M."/>
            <person name="Evans P."/>
            <person name="Brown E."/>
            <person name="Tallon L."/>
            <person name="Sadzewicz L."/>
            <person name="Sengamalay N."/>
            <person name="Ott S."/>
            <person name="Godinez A."/>
            <person name="Nagaraj S."/>
            <person name="Vavikolanu K."/>
            <person name="Aluvathingal J."/>
            <person name="Nadendla S."/>
            <person name="Sichtig H."/>
        </authorList>
    </citation>
    <scope>NUCLEOTIDE SEQUENCE [LARGE SCALE GENOMIC DNA]</scope>
    <source>
        <strain evidence="4">FDAARGOS_249</strain>
    </source>
</reference>
<dbReference type="EMBL" id="NBTM02000001">
    <property type="protein sequence ID" value="PNL91262.1"/>
    <property type="molecule type" value="Genomic_DNA"/>
</dbReference>
<evidence type="ECO:0000256" key="1">
    <source>
        <dbReference type="ARBA" id="ARBA00022801"/>
    </source>
</evidence>
<comment type="caution">
    <text evidence="3">The sequence shown here is derived from an EMBL/GenBank/DDBJ whole genome shotgun (WGS) entry which is preliminary data.</text>
</comment>
<sequence>MGIISTVGRQRQPKIQPDLRYYEQVKLMKNRYTRRTFPNGEFILKKLPTSDVGGQLDERLVGSIKIHRDPTPVIQYLNNIIEKQYNPFLFLYRRVVGTTLNRDISDGQVTIREYDFPIEERFMHARVFYPDEVQQANELAPVILYLHGGGFIGTTFDTITNTCRGIAYKAGAVVVAFPYSLAPEKPFPHALVDGIAMLGWVRDNAEMLGVDPGKIAIMGDSSGANIAAAMNIYDIESGNQWIKQQILLYPIVNMAMKETPGYEWSLDEYDIHDNDEIITFIVKSLGIGVHYINKLYAKHVDLKDPLVSPLFASDKTIQQMPPTIIVTAEYDFLRIESEAYAKRLVTNGVQTSFFRYRGLDHGFVDKIGIFPQSEDALNEIGIRFRETFGLGKMTETESV</sequence>
<dbReference type="PANTHER" id="PTHR48081:SF8">
    <property type="entry name" value="ALPHA_BETA HYDROLASE FOLD-3 DOMAIN-CONTAINING PROTEIN-RELATED"/>
    <property type="match status" value="1"/>
</dbReference>
<evidence type="ECO:0000259" key="2">
    <source>
        <dbReference type="Pfam" id="PF07859"/>
    </source>
</evidence>
<evidence type="ECO:0000313" key="3">
    <source>
        <dbReference type="EMBL" id="PNL91262.1"/>
    </source>
</evidence>
<dbReference type="SUPFAM" id="SSF53474">
    <property type="entry name" value="alpha/beta-Hydrolases"/>
    <property type="match status" value="1"/>
</dbReference>
<dbReference type="InterPro" id="IPR029058">
    <property type="entry name" value="AB_hydrolase_fold"/>
</dbReference>
<dbReference type="RefSeq" id="WP_083068116.1">
    <property type="nucleotide sequence ID" value="NZ_JALXKY010000023.1"/>
</dbReference>
<accession>A0A2J9PLP7</accession>
<dbReference type="Gene3D" id="3.40.50.1820">
    <property type="entry name" value="alpha/beta hydrolase"/>
    <property type="match status" value="1"/>
</dbReference>
<name>A0A2J9PLP7_9LACT</name>
<organism evidence="3 4">
    <name type="scientific">Aerococcus viridans</name>
    <dbReference type="NCBI Taxonomy" id="1377"/>
    <lineage>
        <taxon>Bacteria</taxon>
        <taxon>Bacillati</taxon>
        <taxon>Bacillota</taxon>
        <taxon>Bacilli</taxon>
        <taxon>Lactobacillales</taxon>
        <taxon>Aerococcaceae</taxon>
        <taxon>Aerococcus</taxon>
    </lineage>
</organism>